<reference evidence="3" key="1">
    <citation type="submission" date="2022-02" db="EMBL/GenBank/DDBJ databases">
        <authorList>
            <person name="Henning P.M."/>
            <person name="McCubbin A.G."/>
            <person name="Shore J.S."/>
        </authorList>
    </citation>
    <scope>NUCLEOTIDE SEQUENCE</scope>
    <source>
        <strain evidence="3">F60SS</strain>
        <tissue evidence="3">Leaves</tissue>
    </source>
</reference>
<evidence type="ECO:0000259" key="2">
    <source>
        <dbReference type="Pfam" id="PF14111"/>
    </source>
</evidence>
<comment type="caution">
    <text evidence="3">The sequence shown here is derived from an EMBL/GenBank/DDBJ whole genome shotgun (WGS) entry which is preliminary data.</text>
</comment>
<sequence>MASASLLDANGLACEKSSLVLDLGRLQSPNSKLVSAKNAKGKGILLARPSDATNSLLGAKPTDASKPLSRDVAPPPVDTVLGLIHATSNKLWGRDGSVLVSRYKEEQFLFQFPNDAAYSRALNRGPWHVGGVPLLFRPWSSSSNKLDFSNAIFSVWVKLKNVPMELLTKEGLSYLSSVLGTPLHTDQDCSKIFRSDCVNVCIQIDFSKPLLNELKVDINGEPIIIDVLYSWKLPHCDLCHGWGHHELACPEKHVTKVWVPKKSNAPHKPKSPLPATEIIPQSSSSTTPPICSSPAGNPASSS</sequence>
<feature type="domain" description="DUF4283" evidence="2">
    <location>
        <begin position="82"/>
        <end position="142"/>
    </location>
</feature>
<evidence type="ECO:0000313" key="4">
    <source>
        <dbReference type="Proteomes" id="UP001141552"/>
    </source>
</evidence>
<dbReference type="AlphaFoldDB" id="A0A9Q0F4J2"/>
<protein>
    <recommendedName>
        <fullName evidence="2">DUF4283 domain-containing protein</fullName>
    </recommendedName>
</protein>
<dbReference type="PANTHER" id="PTHR31286:SF180">
    <property type="entry name" value="OS10G0362600 PROTEIN"/>
    <property type="match status" value="1"/>
</dbReference>
<dbReference type="Proteomes" id="UP001141552">
    <property type="component" value="Unassembled WGS sequence"/>
</dbReference>
<feature type="compositionally biased region" description="Low complexity" evidence="1">
    <location>
        <begin position="276"/>
        <end position="294"/>
    </location>
</feature>
<dbReference type="PANTHER" id="PTHR31286">
    <property type="entry name" value="GLYCINE-RICH CELL WALL STRUCTURAL PROTEIN 1.8-LIKE"/>
    <property type="match status" value="1"/>
</dbReference>
<evidence type="ECO:0000256" key="1">
    <source>
        <dbReference type="SAM" id="MobiDB-lite"/>
    </source>
</evidence>
<reference evidence="3" key="2">
    <citation type="journal article" date="2023" name="Plants (Basel)">
        <title>Annotation of the Turnera subulata (Passifloraceae) Draft Genome Reveals the S-Locus Evolved after the Divergence of Turneroideae from Passifloroideae in a Stepwise Manner.</title>
        <authorList>
            <person name="Henning P.M."/>
            <person name="Roalson E.H."/>
            <person name="Mir W."/>
            <person name="McCubbin A.G."/>
            <person name="Shore J.S."/>
        </authorList>
    </citation>
    <scope>NUCLEOTIDE SEQUENCE</scope>
    <source>
        <strain evidence="3">F60SS</strain>
    </source>
</reference>
<dbReference type="InterPro" id="IPR040256">
    <property type="entry name" value="At4g02000-like"/>
</dbReference>
<dbReference type="EMBL" id="JAKUCV010007356">
    <property type="protein sequence ID" value="KAJ4823792.1"/>
    <property type="molecule type" value="Genomic_DNA"/>
</dbReference>
<organism evidence="3 4">
    <name type="scientific">Turnera subulata</name>
    <dbReference type="NCBI Taxonomy" id="218843"/>
    <lineage>
        <taxon>Eukaryota</taxon>
        <taxon>Viridiplantae</taxon>
        <taxon>Streptophyta</taxon>
        <taxon>Embryophyta</taxon>
        <taxon>Tracheophyta</taxon>
        <taxon>Spermatophyta</taxon>
        <taxon>Magnoliopsida</taxon>
        <taxon>eudicotyledons</taxon>
        <taxon>Gunneridae</taxon>
        <taxon>Pentapetalae</taxon>
        <taxon>rosids</taxon>
        <taxon>fabids</taxon>
        <taxon>Malpighiales</taxon>
        <taxon>Passifloraceae</taxon>
        <taxon>Turnera</taxon>
    </lineage>
</organism>
<evidence type="ECO:0000313" key="3">
    <source>
        <dbReference type="EMBL" id="KAJ4823792.1"/>
    </source>
</evidence>
<dbReference type="OrthoDB" id="1751344at2759"/>
<dbReference type="InterPro" id="IPR025558">
    <property type="entry name" value="DUF4283"/>
</dbReference>
<proteinExistence type="predicted"/>
<gene>
    <name evidence="3" type="ORF">Tsubulata_032018</name>
</gene>
<accession>A0A9Q0F4J2</accession>
<keyword evidence="4" id="KW-1185">Reference proteome</keyword>
<dbReference type="Pfam" id="PF14111">
    <property type="entry name" value="DUF4283"/>
    <property type="match status" value="1"/>
</dbReference>
<feature type="region of interest" description="Disordered" evidence="1">
    <location>
        <begin position="262"/>
        <end position="302"/>
    </location>
</feature>
<name>A0A9Q0F4J2_9ROSI</name>